<dbReference type="EMBL" id="JAASQR010000001">
    <property type="protein sequence ID" value="NIJ15767.1"/>
    <property type="molecule type" value="Genomic_DNA"/>
</dbReference>
<dbReference type="UniPathway" id="UPA01068">
    <property type="reaction ID" value="UER00304"/>
</dbReference>
<evidence type="ECO:0000259" key="8">
    <source>
        <dbReference type="Pfam" id="PF01243"/>
    </source>
</evidence>
<evidence type="ECO:0000256" key="6">
    <source>
        <dbReference type="HAMAP-Rule" id="MF_01629"/>
    </source>
</evidence>
<keyword evidence="5 6" id="KW-0664">Pyridoxine biosynthesis</keyword>
<evidence type="ECO:0000256" key="2">
    <source>
        <dbReference type="ARBA" id="ARBA00022630"/>
    </source>
</evidence>
<dbReference type="InterPro" id="IPR019576">
    <property type="entry name" value="Pyridoxamine_oxidase_dimer_C"/>
</dbReference>
<protein>
    <recommendedName>
        <fullName evidence="6">Pyridoxine/pyridoxamine 5'-phosphate oxidase</fullName>
        <ecNumber evidence="6">1.4.3.5</ecNumber>
    </recommendedName>
    <alternativeName>
        <fullName evidence="6">PNP/PMP oxidase</fullName>
        <shortName evidence="6">PNPOx</shortName>
    </alternativeName>
    <alternativeName>
        <fullName evidence="6">Pyridoxal 5'-phosphate synthase</fullName>
    </alternativeName>
</protein>
<feature type="binding site" evidence="6 7">
    <location>
        <position position="164"/>
    </location>
    <ligand>
        <name>FMN</name>
        <dbReference type="ChEBI" id="CHEBI:58210"/>
    </ligand>
</feature>
<evidence type="ECO:0000256" key="4">
    <source>
        <dbReference type="ARBA" id="ARBA00023002"/>
    </source>
</evidence>
<comment type="caution">
    <text evidence="10">The sequence shown here is derived from an EMBL/GenBank/DDBJ whole genome shotgun (WGS) entry which is preliminary data.</text>
</comment>
<dbReference type="GO" id="GO:0004733">
    <property type="term" value="F:pyridoxamine phosphate oxidase activity"/>
    <property type="evidence" value="ECO:0007669"/>
    <property type="project" value="UniProtKB-UniRule"/>
</dbReference>
<dbReference type="PANTHER" id="PTHR10851:SF0">
    <property type="entry name" value="PYRIDOXINE-5'-PHOSPHATE OXIDASE"/>
    <property type="match status" value="1"/>
</dbReference>
<keyword evidence="2 6" id="KW-0285">Flavoprotein</keyword>
<dbReference type="PANTHER" id="PTHR10851">
    <property type="entry name" value="PYRIDOXINE-5-PHOSPHATE OXIDASE"/>
    <property type="match status" value="1"/>
</dbReference>
<dbReference type="PIRSF" id="PIRSF000190">
    <property type="entry name" value="Pyd_amn-ph_oxd"/>
    <property type="match status" value="1"/>
</dbReference>
<dbReference type="PROSITE" id="PS01064">
    <property type="entry name" value="PYRIDOX_OXIDASE"/>
    <property type="match status" value="1"/>
</dbReference>
<dbReference type="Pfam" id="PF10590">
    <property type="entry name" value="PNP_phzG_C"/>
    <property type="match status" value="1"/>
</dbReference>
<feature type="binding site" evidence="6">
    <location>
        <position position="45"/>
    </location>
    <ligand>
        <name>substrate</name>
    </ligand>
</feature>
<feature type="binding site" evidence="6 7">
    <location>
        <position position="62"/>
    </location>
    <ligand>
        <name>FMN</name>
        <dbReference type="ChEBI" id="CHEBI:58210"/>
    </ligand>
</feature>
<feature type="binding site" evidence="6">
    <location>
        <begin position="170"/>
        <end position="172"/>
    </location>
    <ligand>
        <name>substrate</name>
    </ligand>
</feature>
<organism evidence="10 11">
    <name type="scientific">Sphingobium vermicomposti</name>
    <dbReference type="NCBI Taxonomy" id="529005"/>
    <lineage>
        <taxon>Bacteria</taxon>
        <taxon>Pseudomonadati</taxon>
        <taxon>Pseudomonadota</taxon>
        <taxon>Alphaproteobacteria</taxon>
        <taxon>Sphingomonadales</taxon>
        <taxon>Sphingomonadaceae</taxon>
        <taxon>Sphingobium</taxon>
    </lineage>
</organism>
<feature type="binding site" evidence="6 7">
    <location>
        <position position="84"/>
    </location>
    <ligand>
        <name>FMN</name>
        <dbReference type="ChEBI" id="CHEBI:58210"/>
    </ligand>
</feature>
<feature type="binding site" evidence="6 7">
    <location>
        <begin position="40"/>
        <end position="45"/>
    </location>
    <ligand>
        <name>FMN</name>
        <dbReference type="ChEBI" id="CHEBI:58210"/>
    </ligand>
</feature>
<feature type="binding site" evidence="6 7">
    <location>
        <begin position="55"/>
        <end position="56"/>
    </location>
    <ligand>
        <name>FMN</name>
        <dbReference type="ChEBI" id="CHEBI:58210"/>
    </ligand>
</feature>
<dbReference type="Proteomes" id="UP000576821">
    <property type="component" value="Unassembled WGS sequence"/>
</dbReference>
<comment type="similarity">
    <text evidence="1 6">Belongs to the pyridoxamine 5'-phosphate oxidase family.</text>
</comment>
<comment type="cofactor">
    <cofactor evidence="6 7">
        <name>FMN</name>
        <dbReference type="ChEBI" id="CHEBI:58210"/>
    </cofactor>
    <text evidence="6 7">Binds 1 FMN per subunit.</text>
</comment>
<feature type="domain" description="Pyridoxine 5'-phosphate oxidase dimerisation C-terminal" evidence="9">
    <location>
        <begin position="151"/>
        <end position="191"/>
    </location>
</feature>
<evidence type="ECO:0000256" key="5">
    <source>
        <dbReference type="ARBA" id="ARBA00023096"/>
    </source>
</evidence>
<comment type="pathway">
    <text evidence="6">Cofactor metabolism; pyridoxal 5'-phosphate salvage; pyridoxal 5'-phosphate from pyridoxine 5'-phosphate: step 1/1.</text>
</comment>
<dbReference type="InterPro" id="IPR011576">
    <property type="entry name" value="Pyridox_Oxase_N"/>
</dbReference>
<accession>A0A846M0S4</accession>
<proteinExistence type="inferred from homology"/>
<dbReference type="InterPro" id="IPR012349">
    <property type="entry name" value="Split_barrel_FMN-bd"/>
</dbReference>
<dbReference type="RefSeq" id="WP_167302388.1">
    <property type="nucleotide sequence ID" value="NZ_JAASQR010000001.1"/>
</dbReference>
<evidence type="ECO:0000313" key="10">
    <source>
        <dbReference type="EMBL" id="NIJ15767.1"/>
    </source>
</evidence>
<reference evidence="10 11" key="1">
    <citation type="submission" date="2020-03" db="EMBL/GenBank/DDBJ databases">
        <title>Genomic Encyclopedia of Type Strains, Phase IV (KMG-IV): sequencing the most valuable type-strain genomes for metagenomic binning, comparative biology and taxonomic classification.</title>
        <authorList>
            <person name="Goeker M."/>
        </authorList>
    </citation>
    <scope>NUCLEOTIDE SEQUENCE [LARGE SCALE GENOMIC DNA]</scope>
    <source>
        <strain evidence="10 11">DSM 21299</strain>
    </source>
</reference>
<comment type="catalytic activity">
    <reaction evidence="6">
        <text>pyridoxine 5'-phosphate + O2 = pyridoxal 5'-phosphate + H2O2</text>
        <dbReference type="Rhea" id="RHEA:15149"/>
        <dbReference type="ChEBI" id="CHEBI:15379"/>
        <dbReference type="ChEBI" id="CHEBI:16240"/>
        <dbReference type="ChEBI" id="CHEBI:58589"/>
        <dbReference type="ChEBI" id="CHEBI:597326"/>
        <dbReference type="EC" id="1.4.3.5"/>
    </reaction>
</comment>
<evidence type="ECO:0000256" key="7">
    <source>
        <dbReference type="PIRSR" id="PIRSR000190-2"/>
    </source>
</evidence>
<comment type="subunit">
    <text evidence="6">Homodimer.</text>
</comment>
<dbReference type="NCBIfam" id="NF004231">
    <property type="entry name" value="PRK05679.1"/>
    <property type="match status" value="1"/>
</dbReference>
<evidence type="ECO:0000259" key="9">
    <source>
        <dbReference type="Pfam" id="PF10590"/>
    </source>
</evidence>
<keyword evidence="4 6" id="KW-0560">Oxidoreductase</keyword>
<gene>
    <name evidence="6" type="primary">pdxH</name>
    <name evidence="10" type="ORF">FHS54_000716</name>
</gene>
<dbReference type="AlphaFoldDB" id="A0A846M0S4"/>
<dbReference type="HAMAP" id="MF_01629">
    <property type="entry name" value="PdxH"/>
    <property type="match status" value="1"/>
</dbReference>
<feature type="binding site" evidence="6 7">
    <location>
        <position position="174"/>
    </location>
    <ligand>
        <name>FMN</name>
        <dbReference type="ChEBI" id="CHEBI:58210"/>
    </ligand>
</feature>
<comment type="function">
    <text evidence="6">Catalyzes the oxidation of either pyridoxine 5'-phosphate (PNP) or pyridoxamine 5'-phosphate (PMP) into pyridoxal 5'-phosphate (PLP).</text>
</comment>
<dbReference type="Pfam" id="PF01243">
    <property type="entry name" value="PNPOx_N"/>
    <property type="match status" value="1"/>
</dbReference>
<dbReference type="InterPro" id="IPR000659">
    <property type="entry name" value="Pyridox_Oxase"/>
</dbReference>
<evidence type="ECO:0000256" key="3">
    <source>
        <dbReference type="ARBA" id="ARBA00022643"/>
    </source>
</evidence>
<evidence type="ECO:0000313" key="11">
    <source>
        <dbReference type="Proteomes" id="UP000576821"/>
    </source>
</evidence>
<feature type="binding site" evidence="6">
    <location>
        <position position="110"/>
    </location>
    <ligand>
        <name>substrate</name>
    </ligand>
</feature>
<feature type="binding site" evidence="6 7">
    <location>
        <position position="61"/>
    </location>
    <ligand>
        <name>FMN</name>
        <dbReference type="ChEBI" id="CHEBI:58210"/>
    </ligand>
</feature>
<name>A0A846M0S4_9SPHN</name>
<dbReference type="InterPro" id="IPR019740">
    <property type="entry name" value="Pyridox_Oxase_CS"/>
</dbReference>
<comment type="catalytic activity">
    <reaction evidence="6">
        <text>pyridoxamine 5'-phosphate + O2 + H2O = pyridoxal 5'-phosphate + H2O2 + NH4(+)</text>
        <dbReference type="Rhea" id="RHEA:15817"/>
        <dbReference type="ChEBI" id="CHEBI:15377"/>
        <dbReference type="ChEBI" id="CHEBI:15379"/>
        <dbReference type="ChEBI" id="CHEBI:16240"/>
        <dbReference type="ChEBI" id="CHEBI:28938"/>
        <dbReference type="ChEBI" id="CHEBI:58451"/>
        <dbReference type="ChEBI" id="CHEBI:597326"/>
        <dbReference type="EC" id="1.4.3.5"/>
    </reaction>
</comment>
<dbReference type="EC" id="1.4.3.5" evidence="6"/>
<comment type="pathway">
    <text evidence="6">Cofactor metabolism; pyridoxal 5'-phosphate salvage; pyridoxal 5'-phosphate from pyridoxamine 5'-phosphate: step 1/1.</text>
</comment>
<dbReference type="NCBIfam" id="TIGR00558">
    <property type="entry name" value="pdxH"/>
    <property type="match status" value="1"/>
</dbReference>
<sequence>MTNPFLLFDQWYAEARSSEINDSNAMALATADARGRPSVRMVLLKGHGPDGFIFYTNFEGRKAAELLENPHAALLFHWKSLRRQIRVEGAVDTTDDATADAYFASRSRDSQLGAWASDQSRPLASREEFMARYDDAVARFDGGPVPRPPHWGGFRVTPTRIEFWQDREHRLHERRLFVRDGKGWSEGLLYP</sequence>
<keyword evidence="11" id="KW-1185">Reference proteome</keyword>
<feature type="binding site" evidence="6 7">
    <location>
        <begin position="119"/>
        <end position="120"/>
    </location>
    <ligand>
        <name>FMN</name>
        <dbReference type="ChEBI" id="CHEBI:58210"/>
    </ligand>
</feature>
<feature type="binding site" evidence="6">
    <location>
        <position position="106"/>
    </location>
    <ligand>
        <name>substrate</name>
    </ligand>
</feature>
<feature type="binding site" evidence="6">
    <location>
        <position position="102"/>
    </location>
    <ligand>
        <name>substrate</name>
    </ligand>
</feature>
<dbReference type="Gene3D" id="2.30.110.10">
    <property type="entry name" value="Electron Transport, Fmn-binding Protein, Chain A"/>
    <property type="match status" value="1"/>
</dbReference>
<keyword evidence="3 6" id="KW-0288">FMN</keyword>
<dbReference type="GO" id="GO:0008615">
    <property type="term" value="P:pyridoxine biosynthetic process"/>
    <property type="evidence" value="ECO:0007669"/>
    <property type="project" value="UniProtKB-UniRule"/>
</dbReference>
<evidence type="ECO:0000256" key="1">
    <source>
        <dbReference type="ARBA" id="ARBA00007301"/>
    </source>
</evidence>
<dbReference type="GO" id="GO:0010181">
    <property type="term" value="F:FMN binding"/>
    <property type="evidence" value="ECO:0007669"/>
    <property type="project" value="UniProtKB-UniRule"/>
</dbReference>
<feature type="domain" description="Pyridoxamine 5'-phosphate oxidase N-terminal" evidence="8">
    <location>
        <begin position="18"/>
        <end position="129"/>
    </location>
</feature>
<dbReference type="SUPFAM" id="SSF50475">
    <property type="entry name" value="FMN-binding split barrel"/>
    <property type="match status" value="1"/>
</dbReference>